<dbReference type="InterPro" id="IPR023393">
    <property type="entry name" value="START-like_dom_sf"/>
</dbReference>
<dbReference type="Gene3D" id="3.30.530.20">
    <property type="match status" value="2"/>
</dbReference>
<evidence type="ECO:0000313" key="2">
    <source>
        <dbReference type="EMBL" id="WBP88271.1"/>
    </source>
</evidence>
<dbReference type="CDD" id="cd08861">
    <property type="entry name" value="OtcD1_ARO-CYC_like"/>
    <property type="match status" value="2"/>
</dbReference>
<dbReference type="RefSeq" id="WP_270146341.1">
    <property type="nucleotide sequence ID" value="NZ_CP115450.1"/>
</dbReference>
<protein>
    <submittedName>
        <fullName evidence="2">Aromatase/cyclase</fullName>
    </submittedName>
</protein>
<reference evidence="3" key="1">
    <citation type="submission" date="2022-12" db="EMBL/GenBank/DDBJ databases">
        <authorList>
            <person name="Mo P."/>
        </authorList>
    </citation>
    <scope>NUCLEOTIDE SEQUENCE [LARGE SCALE GENOMIC DNA]</scope>
    <source>
        <strain evidence="3">HUAS 3-15</strain>
    </source>
</reference>
<dbReference type="Pfam" id="PF03364">
    <property type="entry name" value="Polyketide_cyc"/>
    <property type="match status" value="1"/>
</dbReference>
<feature type="domain" description="Coenzyme Q-binding protein COQ10 START" evidence="1">
    <location>
        <begin position="15"/>
        <end position="116"/>
    </location>
</feature>
<dbReference type="InterPro" id="IPR005031">
    <property type="entry name" value="COQ10_START"/>
</dbReference>
<accession>A0ABY7Q6R0</accession>
<gene>
    <name evidence="2" type="ORF">O1G21_22155</name>
</gene>
<dbReference type="Proteomes" id="UP001212821">
    <property type="component" value="Chromosome"/>
</dbReference>
<evidence type="ECO:0000313" key="3">
    <source>
        <dbReference type="Proteomes" id="UP001212821"/>
    </source>
</evidence>
<proteinExistence type="predicted"/>
<dbReference type="SUPFAM" id="SSF55961">
    <property type="entry name" value="Bet v1-like"/>
    <property type="match status" value="2"/>
</dbReference>
<dbReference type="EMBL" id="CP115450">
    <property type="protein sequence ID" value="WBP88271.1"/>
    <property type="molecule type" value="Genomic_DNA"/>
</dbReference>
<name>A0ABY7Q6R0_9ACTN</name>
<evidence type="ECO:0000259" key="1">
    <source>
        <dbReference type="Pfam" id="PF03364"/>
    </source>
</evidence>
<keyword evidence="3" id="KW-1185">Reference proteome</keyword>
<dbReference type="InterPro" id="IPR019587">
    <property type="entry name" value="Polyketide_cyclase/dehydratase"/>
</dbReference>
<organism evidence="2 3">
    <name type="scientific">Kitasatospora cathayae</name>
    <dbReference type="NCBI Taxonomy" id="3004092"/>
    <lineage>
        <taxon>Bacteria</taxon>
        <taxon>Bacillati</taxon>
        <taxon>Actinomycetota</taxon>
        <taxon>Actinomycetes</taxon>
        <taxon>Kitasatosporales</taxon>
        <taxon>Streptomycetaceae</taxon>
        <taxon>Kitasatospora</taxon>
    </lineage>
</organism>
<sequence length="314" mass="34927">MAQPGLREVTHETTVRAPAGDVYQLIAGVANWPQLFPPTVHVEVLEQGAAEERIRIWATVNGDAKSWVSRRSLDREALRIDFRQEVSAAPVAAMGGAWVIEPISADECRVRLLHDYRAVDDDPAGLTWIDQAVDRNSRSELIALKANAELMTGAQDRLLSFEDTVRIDGSAKDVYDFLNEAQHWQQRLPHVARVDFQEPSPGLQLLEMDTRTKDGSTHTTKSVRVCFPNERIVYKQITLPALMTLHTGRWVLEEDGDGVRATSQHTVVINSERITEVLGAEADLARAREFVRNALGANSRATLGLAKDHAEGLR</sequence>
<dbReference type="Pfam" id="PF10604">
    <property type="entry name" value="Polyketide_cyc2"/>
    <property type="match status" value="1"/>
</dbReference>